<accession>A0AAN8YE49</accession>
<dbReference type="Gene3D" id="3.40.640.10">
    <property type="entry name" value="Type I PLP-dependent aspartate aminotransferase-like (Major domain)"/>
    <property type="match status" value="1"/>
</dbReference>
<comment type="caution">
    <text evidence="6">The sequence shown here is derived from an EMBL/GenBank/DDBJ whole genome shotgun (WGS) entry which is preliminary data.</text>
</comment>
<dbReference type="GO" id="GO:0030170">
    <property type="term" value="F:pyridoxal phosphate binding"/>
    <property type="evidence" value="ECO:0007669"/>
    <property type="project" value="InterPro"/>
</dbReference>
<organism evidence="6 7">
    <name type="scientific">Solanum bulbocastanum</name>
    <name type="common">Wild potato</name>
    <dbReference type="NCBI Taxonomy" id="147425"/>
    <lineage>
        <taxon>Eukaryota</taxon>
        <taxon>Viridiplantae</taxon>
        <taxon>Streptophyta</taxon>
        <taxon>Embryophyta</taxon>
        <taxon>Tracheophyta</taxon>
        <taxon>Spermatophyta</taxon>
        <taxon>Magnoliopsida</taxon>
        <taxon>eudicotyledons</taxon>
        <taxon>Gunneridae</taxon>
        <taxon>Pentapetalae</taxon>
        <taxon>asterids</taxon>
        <taxon>lamiids</taxon>
        <taxon>Solanales</taxon>
        <taxon>Solanaceae</taxon>
        <taxon>Solanoideae</taxon>
        <taxon>Solaneae</taxon>
        <taxon>Solanum</taxon>
    </lineage>
</organism>
<dbReference type="GO" id="GO:0019752">
    <property type="term" value="P:carboxylic acid metabolic process"/>
    <property type="evidence" value="ECO:0007669"/>
    <property type="project" value="InterPro"/>
</dbReference>
<dbReference type="SUPFAM" id="SSF53383">
    <property type="entry name" value="PLP-dependent transferases"/>
    <property type="match status" value="1"/>
</dbReference>
<keyword evidence="7" id="KW-1185">Reference proteome</keyword>
<dbReference type="InterPro" id="IPR010977">
    <property type="entry name" value="Aromatic_deC"/>
</dbReference>
<dbReference type="InterPro" id="IPR002129">
    <property type="entry name" value="PyrdxlP-dep_de-COase"/>
</dbReference>
<dbReference type="GO" id="GO:0016831">
    <property type="term" value="F:carboxy-lyase activity"/>
    <property type="evidence" value="ECO:0007669"/>
    <property type="project" value="TreeGrafter"/>
</dbReference>
<sequence>MCTTNSGNLVNSTQNLRRLTSNFASENELDHDGFGVVYKGVDYIEKFVVYGSDQTYSTHSKACKVAGIFPCNVHVVLTSIERDFTLSPVVLRGIIEVDVVAGLVPLFLCATVTTSTTTVDPLSQLRQLAKEFNIWLHVDAAYGGNACICPEFRQYVDGIERANSHCAPIPSNKRSEV</sequence>
<protein>
    <submittedName>
        <fullName evidence="6">Uncharacterized protein</fullName>
    </submittedName>
</protein>
<dbReference type="PANTHER" id="PTHR11999:SF157">
    <property type="entry name" value="TRYPTOPHAN DECARBOXYLASE 1"/>
    <property type="match status" value="1"/>
</dbReference>
<dbReference type="Proteomes" id="UP001371456">
    <property type="component" value="Unassembled WGS sequence"/>
</dbReference>
<dbReference type="Pfam" id="PF00282">
    <property type="entry name" value="Pyridoxal_deC"/>
    <property type="match status" value="1"/>
</dbReference>
<comment type="cofactor">
    <cofactor evidence="1 5">
        <name>pyridoxal 5'-phosphate</name>
        <dbReference type="ChEBI" id="CHEBI:597326"/>
    </cofactor>
</comment>
<keyword evidence="2" id="KW-0210">Decarboxylase</keyword>
<dbReference type="PANTHER" id="PTHR11999">
    <property type="entry name" value="GROUP II PYRIDOXAL-5-PHOSPHATE DECARBOXYLASE"/>
    <property type="match status" value="1"/>
</dbReference>
<dbReference type="EMBL" id="JBANQN010000005">
    <property type="protein sequence ID" value="KAK6789804.1"/>
    <property type="molecule type" value="Genomic_DNA"/>
</dbReference>
<evidence type="ECO:0000256" key="3">
    <source>
        <dbReference type="ARBA" id="ARBA00022898"/>
    </source>
</evidence>
<comment type="similarity">
    <text evidence="5">Belongs to the group II decarboxylase family.</text>
</comment>
<evidence type="ECO:0000256" key="5">
    <source>
        <dbReference type="RuleBase" id="RU000382"/>
    </source>
</evidence>
<evidence type="ECO:0000313" key="7">
    <source>
        <dbReference type="Proteomes" id="UP001371456"/>
    </source>
</evidence>
<reference evidence="6 7" key="1">
    <citation type="submission" date="2024-02" db="EMBL/GenBank/DDBJ databases">
        <title>de novo genome assembly of Solanum bulbocastanum strain 11H21.</title>
        <authorList>
            <person name="Hosaka A.J."/>
        </authorList>
    </citation>
    <scope>NUCLEOTIDE SEQUENCE [LARGE SCALE GENOMIC DNA]</scope>
    <source>
        <tissue evidence="6">Young leaves</tissue>
    </source>
</reference>
<dbReference type="GO" id="GO:0005737">
    <property type="term" value="C:cytoplasm"/>
    <property type="evidence" value="ECO:0007669"/>
    <property type="project" value="TreeGrafter"/>
</dbReference>
<dbReference type="InterPro" id="IPR015424">
    <property type="entry name" value="PyrdxlP-dep_Trfase"/>
</dbReference>
<evidence type="ECO:0000256" key="1">
    <source>
        <dbReference type="ARBA" id="ARBA00001933"/>
    </source>
</evidence>
<keyword evidence="3 5" id="KW-0663">Pyridoxal phosphate</keyword>
<proteinExistence type="inferred from homology"/>
<gene>
    <name evidence="6" type="ORF">RDI58_013604</name>
</gene>
<name>A0AAN8YE49_SOLBU</name>
<evidence type="ECO:0000256" key="2">
    <source>
        <dbReference type="ARBA" id="ARBA00022793"/>
    </source>
</evidence>
<keyword evidence="4 5" id="KW-0456">Lyase</keyword>
<dbReference type="AlphaFoldDB" id="A0AAN8YE49"/>
<evidence type="ECO:0000313" key="6">
    <source>
        <dbReference type="EMBL" id="KAK6789804.1"/>
    </source>
</evidence>
<evidence type="ECO:0000256" key="4">
    <source>
        <dbReference type="ARBA" id="ARBA00023239"/>
    </source>
</evidence>
<dbReference type="InterPro" id="IPR015421">
    <property type="entry name" value="PyrdxlP-dep_Trfase_major"/>
</dbReference>